<dbReference type="AlphaFoldDB" id="A0A395LZN6"/>
<dbReference type="EMBL" id="PHFL01000070">
    <property type="protein sequence ID" value="RFM23104.1"/>
    <property type="molecule type" value="Genomic_DNA"/>
</dbReference>
<dbReference type="InterPro" id="IPR029063">
    <property type="entry name" value="SAM-dependent_MTases_sf"/>
</dbReference>
<gene>
    <name evidence="2" type="ORF">D0433_12600</name>
</gene>
<keyword evidence="2" id="KW-0489">Methyltransferase</keyword>
<evidence type="ECO:0000313" key="2">
    <source>
        <dbReference type="EMBL" id="RFM23104.1"/>
    </source>
</evidence>
<dbReference type="PANTHER" id="PTHR43591">
    <property type="entry name" value="METHYLTRANSFERASE"/>
    <property type="match status" value="1"/>
</dbReference>
<reference evidence="2 3" key="1">
    <citation type="journal article" date="2011" name="ISME J.">
        <title>Community ecology of hot spring cyanobacterial mats: predominant populations and their functional potential.</title>
        <authorList>
            <person name="Klatt C.G."/>
            <person name="Wood J.M."/>
            <person name="Rusch D.B."/>
            <person name="Bateson M.M."/>
            <person name="Hamamura N."/>
            <person name="Heidelberg J.F."/>
            <person name="Grossman A.R."/>
            <person name="Bhaya D."/>
            <person name="Cohan F.M."/>
            <person name="Kuhl M."/>
            <person name="Bryant D.A."/>
            <person name="Ward D.M."/>
        </authorList>
    </citation>
    <scope>NUCLEOTIDE SEQUENCE [LARGE SCALE GENOMIC DNA]</scope>
    <source>
        <strain evidence="2">OS</strain>
    </source>
</reference>
<dbReference type="Pfam" id="PF13649">
    <property type="entry name" value="Methyltransf_25"/>
    <property type="match status" value="1"/>
</dbReference>
<evidence type="ECO:0000259" key="1">
    <source>
        <dbReference type="Pfam" id="PF13649"/>
    </source>
</evidence>
<proteinExistence type="predicted"/>
<dbReference type="Gene3D" id="3.40.50.150">
    <property type="entry name" value="Vaccinia Virus protein VP39"/>
    <property type="match status" value="1"/>
</dbReference>
<dbReference type="InterPro" id="IPR041698">
    <property type="entry name" value="Methyltransf_25"/>
</dbReference>
<organism evidence="2 3">
    <name type="scientific">Candidatus Thermochlorobacter aerophilus</name>
    <dbReference type="NCBI Taxonomy" id="1868324"/>
    <lineage>
        <taxon>Bacteria</taxon>
        <taxon>Pseudomonadati</taxon>
        <taxon>Chlorobiota</taxon>
        <taxon>Chlorobiia</taxon>
        <taxon>Chlorobiales</taxon>
        <taxon>Candidatus Thermochlorobacteriaceae</taxon>
        <taxon>Candidatus Thermochlorobacter</taxon>
    </lineage>
</organism>
<keyword evidence="2" id="KW-0808">Transferase</keyword>
<protein>
    <submittedName>
        <fullName evidence="2">Class I SAM-dependent methyltransferase</fullName>
    </submittedName>
</protein>
<dbReference type="CDD" id="cd02440">
    <property type="entry name" value="AdoMet_MTases"/>
    <property type="match status" value="1"/>
</dbReference>
<dbReference type="SUPFAM" id="SSF53335">
    <property type="entry name" value="S-adenosyl-L-methionine-dependent methyltransferases"/>
    <property type="match status" value="1"/>
</dbReference>
<dbReference type="GO" id="GO:0008168">
    <property type="term" value="F:methyltransferase activity"/>
    <property type="evidence" value="ECO:0007669"/>
    <property type="project" value="UniProtKB-KW"/>
</dbReference>
<name>A0A395LZN6_9BACT</name>
<evidence type="ECO:0000313" key="3">
    <source>
        <dbReference type="Proteomes" id="UP000266389"/>
    </source>
</evidence>
<feature type="domain" description="Methyltransferase" evidence="1">
    <location>
        <begin position="105"/>
        <end position="200"/>
    </location>
</feature>
<dbReference type="Proteomes" id="UP000266389">
    <property type="component" value="Unassembled WGS sequence"/>
</dbReference>
<accession>A0A395LZN6</accession>
<dbReference type="GO" id="GO:0032259">
    <property type="term" value="P:methylation"/>
    <property type="evidence" value="ECO:0007669"/>
    <property type="project" value="UniProtKB-KW"/>
</dbReference>
<sequence length="268" mass="29947">MKVARNFIQQGIVNFLEANEAWLRPLLTERIFDGVDLQAEAEKVANPDLHYPEYYLQDFHSVDGGYLNKDAAITYDPITNKILFPSETYLRTTLAQTFPKDVSNVLDLGCGTGTATRFIAEHLPHAHITGIDLSPYMIAAAKLKARSFYNITFLHANAEHLPFEDNSFDAVTASLLFHELPPSAGLNVMREALRVLKPNGVFIVFDGAQSSELSKIGGHISSMLFLEPYAEDFLKGNLTMMMREAGFIKAETIPVLTLYEIRRAYKAA</sequence>
<comment type="caution">
    <text evidence="2">The sequence shown here is derived from an EMBL/GenBank/DDBJ whole genome shotgun (WGS) entry which is preliminary data.</text>
</comment>